<evidence type="ECO:0000313" key="3">
    <source>
        <dbReference type="EMBL" id="MDR9897539.1"/>
    </source>
</evidence>
<feature type="compositionally biased region" description="Polar residues" evidence="1">
    <location>
        <begin position="361"/>
        <end position="382"/>
    </location>
</feature>
<keyword evidence="2" id="KW-1133">Transmembrane helix</keyword>
<sequence length="382" mass="44346">MKNELYELKKTGAKSRQRHYPIILIPPKIKQIKSAQPLVSPPPIPPRQPGSQPNKLNIILTVLEVAIAVVAIPIISQMTSVSPWLLFVLTISVITGHIFSEITTYPKRKQKHDDEVADYLKNLEHYKQIKDKHDLEVAAAHSSVQVAEYRSKKLLKVLRQTIPHDGNGSTARTNPIEIRFINFVSQYFSGKVYKGLFLVIPGFRYRYTPDITYIDQELNLYIDIEIDEPYVFRTGRPTHFLEASKDNRRNNFFIKRNWSIIRFSEEQVICHPHSCCKTIAYVISEITDNWSLLEPFANIPDLQPQPQWTREQAIQMAQRRERTKYHTQLSFLPITETNTQQEISPNSKRRRKKAQTQRTTINKQNRNTQMKKNSGVGSQKSE</sequence>
<protein>
    <submittedName>
        <fullName evidence="3">Endonuclease domain-containing protein</fullName>
    </submittedName>
</protein>
<dbReference type="RefSeq" id="WP_208338433.1">
    <property type="nucleotide sequence ID" value="NZ_CAWQFN010000089.1"/>
</dbReference>
<evidence type="ECO:0000256" key="2">
    <source>
        <dbReference type="SAM" id="Phobius"/>
    </source>
</evidence>
<reference evidence="4" key="1">
    <citation type="journal article" date="2021" name="Science">
        <title>Hunting the eagle killer: A cyanobacterial neurotoxin causes vacuolar myelinopathy.</title>
        <authorList>
            <person name="Breinlinger S."/>
            <person name="Phillips T.J."/>
            <person name="Haram B.N."/>
            <person name="Mares J."/>
            <person name="Martinez Yerena J.A."/>
            <person name="Hrouzek P."/>
            <person name="Sobotka R."/>
            <person name="Henderson W.M."/>
            <person name="Schmieder P."/>
            <person name="Williams S.M."/>
            <person name="Lauderdale J.D."/>
            <person name="Wilde H.D."/>
            <person name="Gerrin W."/>
            <person name="Kust A."/>
            <person name="Washington J.W."/>
            <person name="Wagner C."/>
            <person name="Geier B."/>
            <person name="Liebeke M."/>
            <person name="Enke H."/>
            <person name="Niedermeyer T.H.J."/>
            <person name="Wilde S.B."/>
        </authorList>
    </citation>
    <scope>NUCLEOTIDE SEQUENCE [LARGE SCALE GENOMIC DNA]</scope>
    <source>
        <strain evidence="4">Thurmond2011</strain>
    </source>
</reference>
<organism evidence="3 4">
    <name type="scientific">Aetokthonos hydrillicola Thurmond2011</name>
    <dbReference type="NCBI Taxonomy" id="2712845"/>
    <lineage>
        <taxon>Bacteria</taxon>
        <taxon>Bacillati</taxon>
        <taxon>Cyanobacteriota</taxon>
        <taxon>Cyanophyceae</taxon>
        <taxon>Nostocales</taxon>
        <taxon>Hapalosiphonaceae</taxon>
        <taxon>Aetokthonos</taxon>
    </lineage>
</organism>
<gene>
    <name evidence="3" type="ORF">G7B40_023655</name>
</gene>
<keyword evidence="2" id="KW-0812">Transmembrane</keyword>
<dbReference type="AlphaFoldDB" id="A0AAP5IA98"/>
<feature type="transmembrane region" description="Helical" evidence="2">
    <location>
        <begin position="56"/>
        <end position="75"/>
    </location>
</feature>
<evidence type="ECO:0000256" key="1">
    <source>
        <dbReference type="SAM" id="MobiDB-lite"/>
    </source>
</evidence>
<feature type="transmembrane region" description="Helical" evidence="2">
    <location>
        <begin position="81"/>
        <end position="99"/>
    </location>
</feature>
<feature type="compositionally biased region" description="Polar residues" evidence="1">
    <location>
        <begin position="337"/>
        <end position="346"/>
    </location>
</feature>
<dbReference type="GO" id="GO:0004519">
    <property type="term" value="F:endonuclease activity"/>
    <property type="evidence" value="ECO:0007669"/>
    <property type="project" value="UniProtKB-KW"/>
</dbReference>
<keyword evidence="3" id="KW-0255">Endonuclease</keyword>
<keyword evidence="3" id="KW-0540">Nuclease</keyword>
<dbReference type="Proteomes" id="UP000667802">
    <property type="component" value="Unassembled WGS sequence"/>
</dbReference>
<evidence type="ECO:0000313" key="4">
    <source>
        <dbReference type="Proteomes" id="UP000667802"/>
    </source>
</evidence>
<dbReference type="EMBL" id="JAALHA020000013">
    <property type="protein sequence ID" value="MDR9897539.1"/>
    <property type="molecule type" value="Genomic_DNA"/>
</dbReference>
<accession>A0AAP5IA98</accession>
<proteinExistence type="predicted"/>
<keyword evidence="4" id="KW-1185">Reference proteome</keyword>
<keyword evidence="2" id="KW-0472">Membrane</keyword>
<comment type="caution">
    <text evidence="3">The sequence shown here is derived from an EMBL/GenBank/DDBJ whole genome shotgun (WGS) entry which is preliminary data.</text>
</comment>
<keyword evidence="3" id="KW-0378">Hydrolase</keyword>
<feature type="region of interest" description="Disordered" evidence="1">
    <location>
        <begin position="337"/>
        <end position="382"/>
    </location>
</feature>
<name>A0AAP5IA98_9CYAN</name>